<feature type="signal peptide" evidence="1">
    <location>
        <begin position="1"/>
        <end position="19"/>
    </location>
</feature>
<proteinExistence type="predicted"/>
<evidence type="ECO:0000313" key="3">
    <source>
        <dbReference type="Proteomes" id="UP000030151"/>
    </source>
</evidence>
<dbReference type="Proteomes" id="UP000030151">
    <property type="component" value="Unassembled WGS sequence"/>
</dbReference>
<evidence type="ECO:0000313" key="2">
    <source>
        <dbReference type="EMBL" id="EXU99700.1"/>
    </source>
</evidence>
<sequence>MQFGTFFCGMLPLLASVLATPIDVRETTDLEILTTDVTPSSPLLKRDSCQTLDSVLDRIGTSSEVVVYASTGGLTALYVCRRSHGHNCDELAAAIAGAIASVFLILKRTGAISARDGQSAESLVDFLRREFGEDGATFDSIEDATPHILARYESGERRPVEVASIQGLTSGNNTLNMDVYDFGNGDGHIYLPHDVLTKRSGGDDDLASRFEKRASAPGFKVSYTTRIKSKLTRAHQISMSQTLAHWWANRANCCNMHDMIGFVETGHAANFYYRIIPETVNFGLNYETVDSCGQMARFL</sequence>
<dbReference type="AlphaFoldDB" id="A0A0A1UTI1"/>
<keyword evidence="1" id="KW-0732">Signal</keyword>
<comment type="caution">
    <text evidence="2">The sequence shown here is derived from an EMBL/GenBank/DDBJ whole genome shotgun (WGS) entry which is preliminary data.</text>
</comment>
<evidence type="ECO:0000256" key="1">
    <source>
        <dbReference type="SAM" id="SignalP"/>
    </source>
</evidence>
<accession>A0A0A1UTI1</accession>
<dbReference type="eggNOG" id="ENOG502SKWZ">
    <property type="taxonomic scope" value="Eukaryota"/>
</dbReference>
<organism evidence="2 3">
    <name type="scientific">Metarhizium robertsii</name>
    <dbReference type="NCBI Taxonomy" id="568076"/>
    <lineage>
        <taxon>Eukaryota</taxon>
        <taxon>Fungi</taxon>
        <taxon>Dikarya</taxon>
        <taxon>Ascomycota</taxon>
        <taxon>Pezizomycotina</taxon>
        <taxon>Sordariomycetes</taxon>
        <taxon>Hypocreomycetidae</taxon>
        <taxon>Hypocreales</taxon>
        <taxon>Clavicipitaceae</taxon>
        <taxon>Metarhizium</taxon>
    </lineage>
</organism>
<gene>
    <name evidence="2" type="ORF">X797_007167</name>
</gene>
<feature type="chain" id="PRO_5001980839" evidence="1">
    <location>
        <begin position="20"/>
        <end position="299"/>
    </location>
</feature>
<reference evidence="2 3" key="1">
    <citation type="submission" date="2014-02" db="EMBL/GenBank/DDBJ databases">
        <title>The genome sequence of the entomopathogenic fungus Metarhizium robertsii ARSEF 2575.</title>
        <authorList>
            <person name="Giuliano Garisto Donzelli B."/>
            <person name="Roe B.A."/>
            <person name="Macmil S.L."/>
            <person name="Krasnoff S.B."/>
            <person name="Gibson D.M."/>
        </authorList>
    </citation>
    <scope>NUCLEOTIDE SEQUENCE [LARGE SCALE GENOMIC DNA]</scope>
    <source>
        <strain evidence="2 3">ARSEF 2575</strain>
    </source>
</reference>
<dbReference type="EMBL" id="JELW01000017">
    <property type="protein sequence ID" value="EXU99700.1"/>
    <property type="molecule type" value="Genomic_DNA"/>
</dbReference>
<dbReference type="OrthoDB" id="4726568at2759"/>
<dbReference type="HOGENOM" id="CLU_059020_0_0_1"/>
<name>A0A0A1UTI1_9HYPO</name>
<protein>
    <submittedName>
        <fullName evidence="2">Uncharacterized protein</fullName>
    </submittedName>
</protein>